<dbReference type="Pfam" id="PF04234">
    <property type="entry name" value="CopC"/>
    <property type="match status" value="1"/>
</dbReference>
<evidence type="ECO:0000256" key="2">
    <source>
        <dbReference type="ARBA" id="ARBA00022475"/>
    </source>
</evidence>
<accession>A0A285E871</accession>
<dbReference type="PANTHER" id="PTHR34820">
    <property type="entry name" value="INNER MEMBRANE PROTEIN YEBZ"/>
    <property type="match status" value="1"/>
</dbReference>
<evidence type="ECO:0000256" key="5">
    <source>
        <dbReference type="ARBA" id="ARBA00022729"/>
    </source>
</evidence>
<dbReference type="GO" id="GO:0005507">
    <property type="term" value="F:copper ion binding"/>
    <property type="evidence" value="ECO:0007669"/>
    <property type="project" value="InterPro"/>
</dbReference>
<comment type="subcellular location">
    <subcellularLocation>
        <location evidence="1">Cell membrane</location>
        <topology evidence="1">Multi-pass membrane protein</topology>
    </subcellularLocation>
</comment>
<feature type="domain" description="Copper resistance protein D" evidence="11">
    <location>
        <begin position="343"/>
        <end position="424"/>
    </location>
</feature>
<protein>
    <submittedName>
        <fullName evidence="12">Copper transport protein</fullName>
    </submittedName>
</protein>
<evidence type="ECO:0000256" key="3">
    <source>
        <dbReference type="ARBA" id="ARBA00022692"/>
    </source>
</evidence>
<feature type="transmembrane region" description="Helical" evidence="9">
    <location>
        <begin position="241"/>
        <end position="262"/>
    </location>
</feature>
<keyword evidence="13" id="KW-1185">Reference proteome</keyword>
<dbReference type="InterPro" id="IPR032694">
    <property type="entry name" value="CopC/D"/>
</dbReference>
<feature type="transmembrane region" description="Helical" evidence="9">
    <location>
        <begin position="384"/>
        <end position="407"/>
    </location>
</feature>
<dbReference type="PROSITE" id="PS50194">
    <property type="entry name" value="FILAMIN_REPEAT"/>
    <property type="match status" value="1"/>
</dbReference>
<feature type="transmembrane region" description="Helical" evidence="9">
    <location>
        <begin position="274"/>
        <end position="295"/>
    </location>
</feature>
<evidence type="ECO:0000256" key="1">
    <source>
        <dbReference type="ARBA" id="ARBA00004651"/>
    </source>
</evidence>
<dbReference type="InterPro" id="IPR008457">
    <property type="entry name" value="Cu-R_CopD_dom"/>
</dbReference>
<evidence type="ECO:0000259" key="11">
    <source>
        <dbReference type="Pfam" id="PF05425"/>
    </source>
</evidence>
<evidence type="ECO:0000256" key="4">
    <source>
        <dbReference type="ARBA" id="ARBA00022723"/>
    </source>
</evidence>
<keyword evidence="3 9" id="KW-0812">Transmembrane</keyword>
<dbReference type="RefSeq" id="WP_097203423.1">
    <property type="nucleotide sequence ID" value="NZ_JACHXB010000001.1"/>
</dbReference>
<dbReference type="OrthoDB" id="5242236at2"/>
<dbReference type="GO" id="GO:0005886">
    <property type="term" value="C:plasma membrane"/>
    <property type="evidence" value="ECO:0007669"/>
    <property type="project" value="UniProtKB-SubCell"/>
</dbReference>
<evidence type="ECO:0000256" key="8">
    <source>
        <dbReference type="ARBA" id="ARBA00023136"/>
    </source>
</evidence>
<feature type="transmembrane region" description="Helical" evidence="9">
    <location>
        <begin position="472"/>
        <end position="491"/>
    </location>
</feature>
<keyword evidence="5" id="KW-0732">Signal</keyword>
<dbReference type="InterPro" id="IPR017868">
    <property type="entry name" value="Filamin/ABP280_repeat-like"/>
</dbReference>
<keyword evidence="7" id="KW-0186">Copper</keyword>
<keyword evidence="6 9" id="KW-1133">Transmembrane helix</keyword>
<evidence type="ECO:0000256" key="9">
    <source>
        <dbReference type="SAM" id="Phobius"/>
    </source>
</evidence>
<keyword evidence="4" id="KW-0479">Metal-binding</keyword>
<organism evidence="12 13">
    <name type="scientific">Geodermatophilus sabuli</name>
    <dbReference type="NCBI Taxonomy" id="1564158"/>
    <lineage>
        <taxon>Bacteria</taxon>
        <taxon>Bacillati</taxon>
        <taxon>Actinomycetota</taxon>
        <taxon>Actinomycetes</taxon>
        <taxon>Geodermatophilales</taxon>
        <taxon>Geodermatophilaceae</taxon>
        <taxon>Geodermatophilus</taxon>
    </lineage>
</organism>
<dbReference type="Pfam" id="PF05425">
    <property type="entry name" value="CopD"/>
    <property type="match status" value="1"/>
</dbReference>
<dbReference type="InterPro" id="IPR014755">
    <property type="entry name" value="Cu-Rt/internalin_Ig-like"/>
</dbReference>
<dbReference type="GO" id="GO:0006825">
    <property type="term" value="P:copper ion transport"/>
    <property type="evidence" value="ECO:0007669"/>
    <property type="project" value="InterPro"/>
</dbReference>
<sequence length="612" mass="60750">MTAPASSRGRAGARRSPAAPLLLLALLGAWLGAGVLAAPPAAAHAELVTTAPGEGARLEQAPPEVTLTFSEGVSLGAGYARVLDAAGERVDAGAATVEGDTVVVPLRSGLTDDGYLVTYRVVSADSHPISGAFSFVVGDGELLAAGAGDEAAGTDPVVAVLLPLARWLGYAGLALGLGVPVLLLAGWPAGWASPRLRGLVTRGLAAVAGGAVLSFLLQGPYSAGSGVRSVADPALLGATASSANGVTLLVRAALALALLALLRPVWRRGTPPAPAVLAGGGALAAGLVLATAAVGHPVAGAWPVLAVAAAAVHVAAMAVWLGGLVGLLAGVLREDAPAADLAAALPPFSRLAAGSVTALVVTGVVQGVREVGSPVALVTTTYGWVLLAKLALVLLLLAASGISRVWVQQHLGVSRPRPAGRRRVTAHAFAAAAGPGGGDPTTHPAVATAAGARAEVQARAAAAERSSLRRSVLAELGIGLVVVALSSVLVGTPPARAEVSRPVDVTLPLESTAGTDGSVQVSVDPATTGPNTLHVYYFDDTGQLAQPVDIRVTLTEPSQEIGPIDVDLEPAGPGHYVGDGMAIPGAGTWTLAVTIRLDEFTASTASTTLAVR</sequence>
<dbReference type="Gene3D" id="2.60.40.1220">
    <property type="match status" value="1"/>
</dbReference>
<reference evidence="12 13" key="1">
    <citation type="submission" date="2017-09" db="EMBL/GenBank/DDBJ databases">
        <authorList>
            <person name="Ehlers B."/>
            <person name="Leendertz F.H."/>
        </authorList>
    </citation>
    <scope>NUCLEOTIDE SEQUENCE [LARGE SCALE GENOMIC DNA]</scope>
    <source>
        <strain evidence="12 13">DSM 46844</strain>
    </source>
</reference>
<keyword evidence="2" id="KW-1003">Cell membrane</keyword>
<dbReference type="InterPro" id="IPR007348">
    <property type="entry name" value="CopC_dom"/>
</dbReference>
<keyword evidence="8 9" id="KW-0472">Membrane</keyword>
<evidence type="ECO:0000313" key="13">
    <source>
        <dbReference type="Proteomes" id="UP000219514"/>
    </source>
</evidence>
<dbReference type="EMBL" id="OBDO01000001">
    <property type="protein sequence ID" value="SNX94281.1"/>
    <property type="molecule type" value="Genomic_DNA"/>
</dbReference>
<dbReference type="PANTHER" id="PTHR34820:SF4">
    <property type="entry name" value="INNER MEMBRANE PROTEIN YEBZ"/>
    <property type="match status" value="1"/>
</dbReference>
<evidence type="ECO:0000256" key="6">
    <source>
        <dbReference type="ARBA" id="ARBA00022989"/>
    </source>
</evidence>
<dbReference type="AlphaFoldDB" id="A0A285E871"/>
<feature type="domain" description="CopC" evidence="10">
    <location>
        <begin position="44"/>
        <end position="137"/>
    </location>
</feature>
<proteinExistence type="predicted"/>
<dbReference type="Proteomes" id="UP000219514">
    <property type="component" value="Unassembled WGS sequence"/>
</dbReference>
<feature type="transmembrane region" description="Helical" evidence="9">
    <location>
        <begin position="341"/>
        <end position="364"/>
    </location>
</feature>
<feature type="transmembrane region" description="Helical" evidence="9">
    <location>
        <begin position="199"/>
        <end position="221"/>
    </location>
</feature>
<gene>
    <name evidence="12" type="ORF">SAMN06893097_10170</name>
</gene>
<dbReference type="GO" id="GO:0042597">
    <property type="term" value="C:periplasmic space"/>
    <property type="evidence" value="ECO:0007669"/>
    <property type="project" value="InterPro"/>
</dbReference>
<dbReference type="GO" id="GO:0046688">
    <property type="term" value="P:response to copper ion"/>
    <property type="evidence" value="ECO:0007669"/>
    <property type="project" value="InterPro"/>
</dbReference>
<evidence type="ECO:0000259" key="10">
    <source>
        <dbReference type="Pfam" id="PF04234"/>
    </source>
</evidence>
<dbReference type="InterPro" id="IPR014756">
    <property type="entry name" value="Ig_E-set"/>
</dbReference>
<dbReference type="SUPFAM" id="SSF81296">
    <property type="entry name" value="E set domains"/>
    <property type="match status" value="1"/>
</dbReference>
<name>A0A285E871_9ACTN</name>
<feature type="transmembrane region" description="Helical" evidence="9">
    <location>
        <begin position="301"/>
        <end position="329"/>
    </location>
</feature>
<evidence type="ECO:0000256" key="7">
    <source>
        <dbReference type="ARBA" id="ARBA00023008"/>
    </source>
</evidence>
<evidence type="ECO:0000313" key="12">
    <source>
        <dbReference type="EMBL" id="SNX94281.1"/>
    </source>
</evidence>
<feature type="transmembrane region" description="Helical" evidence="9">
    <location>
        <begin position="167"/>
        <end position="187"/>
    </location>
</feature>